<keyword evidence="2" id="KW-1185">Reference proteome</keyword>
<evidence type="ECO:0000313" key="2">
    <source>
        <dbReference type="Proteomes" id="UP000250235"/>
    </source>
</evidence>
<name>A0A2Z6ZRF2_9LAMI</name>
<reference evidence="1 2" key="1">
    <citation type="journal article" date="2015" name="Proc. Natl. Acad. Sci. U.S.A.">
        <title>The resurrection genome of Boea hygrometrica: A blueprint for survival of dehydration.</title>
        <authorList>
            <person name="Xiao L."/>
            <person name="Yang G."/>
            <person name="Zhang L."/>
            <person name="Yang X."/>
            <person name="Zhao S."/>
            <person name="Ji Z."/>
            <person name="Zhou Q."/>
            <person name="Hu M."/>
            <person name="Wang Y."/>
            <person name="Chen M."/>
            <person name="Xu Y."/>
            <person name="Jin H."/>
            <person name="Xiao X."/>
            <person name="Hu G."/>
            <person name="Bao F."/>
            <person name="Hu Y."/>
            <person name="Wan P."/>
            <person name="Li L."/>
            <person name="Deng X."/>
            <person name="Kuang T."/>
            <person name="Xiang C."/>
            <person name="Zhu J.K."/>
            <person name="Oliver M.J."/>
            <person name="He Y."/>
        </authorList>
    </citation>
    <scope>NUCLEOTIDE SEQUENCE [LARGE SCALE GENOMIC DNA]</scope>
    <source>
        <strain evidence="2">cv. XS01</strain>
    </source>
</reference>
<organism evidence="1 2">
    <name type="scientific">Dorcoceras hygrometricum</name>
    <dbReference type="NCBI Taxonomy" id="472368"/>
    <lineage>
        <taxon>Eukaryota</taxon>
        <taxon>Viridiplantae</taxon>
        <taxon>Streptophyta</taxon>
        <taxon>Embryophyta</taxon>
        <taxon>Tracheophyta</taxon>
        <taxon>Spermatophyta</taxon>
        <taxon>Magnoliopsida</taxon>
        <taxon>eudicotyledons</taxon>
        <taxon>Gunneridae</taxon>
        <taxon>Pentapetalae</taxon>
        <taxon>asterids</taxon>
        <taxon>lamiids</taxon>
        <taxon>Lamiales</taxon>
        <taxon>Gesneriaceae</taxon>
        <taxon>Didymocarpoideae</taxon>
        <taxon>Trichosporeae</taxon>
        <taxon>Loxocarpinae</taxon>
        <taxon>Dorcoceras</taxon>
    </lineage>
</organism>
<dbReference type="EMBL" id="KV208372">
    <property type="protein sequence ID" value="KZT75666.1"/>
    <property type="molecule type" value="Genomic_DNA"/>
</dbReference>
<gene>
    <name evidence="1" type="ORF">F511_47309</name>
</gene>
<evidence type="ECO:0000313" key="1">
    <source>
        <dbReference type="EMBL" id="KZT75666.1"/>
    </source>
</evidence>
<proteinExistence type="predicted"/>
<accession>A0A2Z6ZRF2</accession>
<dbReference type="AlphaFoldDB" id="A0A2Z6ZRF2"/>
<protein>
    <submittedName>
        <fullName evidence="1">Uncharacterized protein</fullName>
    </submittedName>
</protein>
<dbReference type="Proteomes" id="UP000250235">
    <property type="component" value="Unassembled WGS sequence"/>
</dbReference>
<sequence>MAALRSRAGRTIVACWPTMGSAGLTTVGRRTLLDARKIARCCAHEMPRKSRQRAALLRARYVAAAAAVRPPFGDAPAMS</sequence>